<dbReference type="Pfam" id="PF10250">
    <property type="entry name" value="O-FucT"/>
    <property type="match status" value="1"/>
</dbReference>
<dbReference type="GeneID" id="112289607"/>
<reference evidence="7 9" key="2">
    <citation type="journal article" date="2018" name="Plant J.">
        <title>The Physcomitrella patens chromosome-scale assembly reveals moss genome structure and evolution.</title>
        <authorList>
            <person name="Lang D."/>
            <person name="Ullrich K.K."/>
            <person name="Murat F."/>
            <person name="Fuchs J."/>
            <person name="Jenkins J."/>
            <person name="Haas F.B."/>
            <person name="Piednoel M."/>
            <person name="Gundlach H."/>
            <person name="Van Bel M."/>
            <person name="Meyberg R."/>
            <person name="Vives C."/>
            <person name="Morata J."/>
            <person name="Symeonidi A."/>
            <person name="Hiss M."/>
            <person name="Muchero W."/>
            <person name="Kamisugi Y."/>
            <person name="Saleh O."/>
            <person name="Blanc G."/>
            <person name="Decker E.L."/>
            <person name="van Gessel N."/>
            <person name="Grimwood J."/>
            <person name="Hayes R.D."/>
            <person name="Graham S.W."/>
            <person name="Gunter L.E."/>
            <person name="McDaniel S.F."/>
            <person name="Hoernstein S.N.W."/>
            <person name="Larsson A."/>
            <person name="Li F.W."/>
            <person name="Perroud P.F."/>
            <person name="Phillips J."/>
            <person name="Ranjan P."/>
            <person name="Rokshar D.S."/>
            <person name="Rothfels C.J."/>
            <person name="Schneider L."/>
            <person name="Shu S."/>
            <person name="Stevenson D.W."/>
            <person name="Thummler F."/>
            <person name="Tillich M."/>
            <person name="Villarreal Aguilar J.C."/>
            <person name="Widiez T."/>
            <person name="Wong G.K."/>
            <person name="Wymore A."/>
            <person name="Zhang Y."/>
            <person name="Zimmer A.D."/>
            <person name="Quatrano R.S."/>
            <person name="Mayer K.F.X."/>
            <person name="Goodstein D."/>
            <person name="Casacuberta J.M."/>
            <person name="Vandepoele K."/>
            <person name="Reski R."/>
            <person name="Cuming A.C."/>
            <person name="Tuskan G.A."/>
            <person name="Maumus F."/>
            <person name="Salse J."/>
            <person name="Schmutz J."/>
            <person name="Rensing S.A."/>
        </authorList>
    </citation>
    <scope>NUCLEOTIDE SEQUENCE [LARGE SCALE GENOMIC DNA]</scope>
    <source>
        <strain evidence="8 9">cv. Gransden 2004</strain>
    </source>
</reference>
<dbReference type="eggNOG" id="ENOG502SDGX">
    <property type="taxonomic scope" value="Eukaryota"/>
</dbReference>
<evidence type="ECO:0000313" key="8">
    <source>
        <dbReference type="EnsemblPlants" id="Pp3c12_18510V3.1"/>
    </source>
</evidence>
<dbReference type="EnsemblPlants" id="Pp3c12_18510V3.1">
    <property type="protein sequence ID" value="Pp3c12_18510V3.1"/>
    <property type="gene ID" value="Pp3c12_18510"/>
</dbReference>
<dbReference type="OrthoDB" id="1851538at2759"/>
<accession>A9S3X3</accession>
<dbReference type="GO" id="GO:0006004">
    <property type="term" value="P:fucose metabolic process"/>
    <property type="evidence" value="ECO:0007669"/>
    <property type="project" value="UniProtKB-KW"/>
</dbReference>
<dbReference type="Gramene" id="Pp3c12_18510V3.1">
    <property type="protein sequence ID" value="Pp3c12_18510V3.1"/>
    <property type="gene ID" value="Pp3c12_18510"/>
</dbReference>
<evidence type="ECO:0000256" key="1">
    <source>
        <dbReference type="ARBA" id="ARBA00007737"/>
    </source>
</evidence>
<evidence type="ECO:0000256" key="5">
    <source>
        <dbReference type="ARBA" id="ARBA00023277"/>
    </source>
</evidence>
<gene>
    <name evidence="8" type="primary">LOC112289607</name>
    <name evidence="7" type="ORF">PHYPA_016459</name>
</gene>
<comment type="similarity">
    <text evidence="1">Belongs to the glycosyltransferase GT106 family.</text>
</comment>
<name>A9S3X3_PHYPA</name>
<dbReference type="HOGENOM" id="CLU_458139_0_0_1"/>
<dbReference type="EMBL" id="ABEU02000012">
    <property type="protein sequence ID" value="PNR44076.1"/>
    <property type="molecule type" value="Genomic_DNA"/>
</dbReference>
<dbReference type="GO" id="GO:0046922">
    <property type="term" value="F:peptide-O-fucosyltransferase activity"/>
    <property type="evidence" value="ECO:0000318"/>
    <property type="project" value="GO_Central"/>
</dbReference>
<evidence type="ECO:0000256" key="3">
    <source>
        <dbReference type="ARBA" id="ARBA00022679"/>
    </source>
</evidence>
<dbReference type="CDD" id="cd11296">
    <property type="entry name" value="O-FucT_like"/>
    <property type="match status" value="1"/>
</dbReference>
<keyword evidence="4" id="KW-0294">Fucose metabolism</keyword>
<dbReference type="InterPro" id="IPR045130">
    <property type="entry name" value="OFUT2-like"/>
</dbReference>
<keyword evidence="9" id="KW-1185">Reference proteome</keyword>
<protein>
    <recommendedName>
        <fullName evidence="6">O-fucosyltransferase family protein</fullName>
    </recommendedName>
</protein>
<evidence type="ECO:0000256" key="4">
    <source>
        <dbReference type="ARBA" id="ARBA00023253"/>
    </source>
</evidence>
<sequence length="596" mass="66843">MDKFTWRFSDRLPGSIQATLLFVSLMLVLSVVSFEMLSESTWEGNFGTLLMGVSSFVINLENTTIVELAPPPFAENYPIFAEPHAAPPTAQDLAIPAPAVESGNYSVISSSAEVPTDSNSFSTVSIAPQPSVSVEASSEKFMMPILSFQVGAGNQFMEYVSAAVISHSLNRTLCLSPFFQGPSRHTGRVVKGLGWEDRYEVSSLTRFTRVATMDRCLKECNYTLDAKWMLKASREPQIEGWKKYPRNNESWNLDWNYVRWTRPEDIFATLGNRNERCVGMLGLFPGLRWRGAFLAVSAFLRPAPRINQLADKLQEYALGEHTRYLAVHWRFEESECGPHNIGLCFVRCQDGSVIDTGLRSEANEWHEASQIQCNRDGHFRGVTLDRNDILDAIQDRALNHSVNTIYFATDGWMRGPQGVALVKEIVESLRKRGLVVVGLWKLPGLPNFADGTYFKPAKVLGGENTDLNGAQIALVEQELCVRAISFMGSGQSTWSLSVFRVRLARRRVQQIVEAAKLMLSVNLTDPKVVDKLIYETLLKDEHAAGLHCRYMRFMKRAEVNETTETYADEYPDGWLDLEACEGRIGKGGRCEVAKCF</sequence>
<dbReference type="PaxDb" id="3218-PP1S46_156V6.1"/>
<evidence type="ECO:0000313" key="7">
    <source>
        <dbReference type="EMBL" id="PNR44076.1"/>
    </source>
</evidence>
<keyword evidence="3" id="KW-0808">Transferase</keyword>
<dbReference type="OMA" id="NEWHEAS"/>
<dbReference type="RefSeq" id="XP_073393805.1">
    <property type="nucleotide sequence ID" value="XM_073537704.1"/>
</dbReference>
<reference evidence="8" key="3">
    <citation type="submission" date="2020-12" db="UniProtKB">
        <authorList>
            <consortium name="EnsemblPlants"/>
        </authorList>
    </citation>
    <scope>IDENTIFICATION</scope>
</reference>
<dbReference type="AlphaFoldDB" id="A9S3X3"/>
<dbReference type="Proteomes" id="UP000006727">
    <property type="component" value="Chromosome 12"/>
</dbReference>
<dbReference type="RefSeq" id="XP_024390714.1">
    <property type="nucleotide sequence ID" value="XM_024534946.2"/>
</dbReference>
<dbReference type="Gene3D" id="3.40.50.11340">
    <property type="match status" value="1"/>
</dbReference>
<dbReference type="Gene3D" id="3.40.50.11350">
    <property type="match status" value="1"/>
</dbReference>
<evidence type="ECO:0000256" key="6">
    <source>
        <dbReference type="ARBA" id="ARBA00030350"/>
    </source>
</evidence>
<reference evidence="7 9" key="1">
    <citation type="journal article" date="2008" name="Science">
        <title>The Physcomitrella genome reveals evolutionary insights into the conquest of land by plants.</title>
        <authorList>
            <person name="Rensing S."/>
            <person name="Lang D."/>
            <person name="Zimmer A."/>
            <person name="Terry A."/>
            <person name="Salamov A."/>
            <person name="Shapiro H."/>
            <person name="Nishiyama T."/>
            <person name="Perroud P.-F."/>
            <person name="Lindquist E."/>
            <person name="Kamisugi Y."/>
            <person name="Tanahashi T."/>
            <person name="Sakakibara K."/>
            <person name="Fujita T."/>
            <person name="Oishi K."/>
            <person name="Shin-I T."/>
            <person name="Kuroki Y."/>
            <person name="Toyoda A."/>
            <person name="Suzuki Y."/>
            <person name="Hashimoto A."/>
            <person name="Yamaguchi K."/>
            <person name="Sugano A."/>
            <person name="Kohara Y."/>
            <person name="Fujiyama A."/>
            <person name="Anterola A."/>
            <person name="Aoki S."/>
            <person name="Ashton N."/>
            <person name="Barbazuk W.B."/>
            <person name="Barker E."/>
            <person name="Bennetzen J."/>
            <person name="Bezanilla M."/>
            <person name="Blankenship R."/>
            <person name="Cho S.H."/>
            <person name="Dutcher S."/>
            <person name="Estelle M."/>
            <person name="Fawcett J.A."/>
            <person name="Gundlach H."/>
            <person name="Hanada K."/>
            <person name="Heyl A."/>
            <person name="Hicks K.A."/>
            <person name="Hugh J."/>
            <person name="Lohr M."/>
            <person name="Mayer K."/>
            <person name="Melkozernov A."/>
            <person name="Murata T."/>
            <person name="Nelson D."/>
            <person name="Pils B."/>
            <person name="Prigge M."/>
            <person name="Reiss B."/>
            <person name="Renner T."/>
            <person name="Rombauts S."/>
            <person name="Rushton P."/>
            <person name="Sanderfoot A."/>
            <person name="Schween G."/>
            <person name="Shiu S.-H."/>
            <person name="Stueber K."/>
            <person name="Theodoulou F.L."/>
            <person name="Tu H."/>
            <person name="Van de Peer Y."/>
            <person name="Verrier P.J."/>
            <person name="Waters E."/>
            <person name="Wood A."/>
            <person name="Yang L."/>
            <person name="Cove D."/>
            <person name="Cuming A."/>
            <person name="Hasebe M."/>
            <person name="Lucas S."/>
            <person name="Mishler D.B."/>
            <person name="Reski R."/>
            <person name="Grigoriev I."/>
            <person name="Quatrano R.S."/>
            <person name="Boore J.L."/>
        </authorList>
    </citation>
    <scope>NUCLEOTIDE SEQUENCE [LARGE SCALE GENOMIC DNA]</scope>
    <source>
        <strain evidence="8 9">cv. Gransden 2004</strain>
    </source>
</reference>
<dbReference type="PANTHER" id="PTHR13398">
    <property type="entry name" value="GDP-FUCOSE PROTEIN O-FUCOSYLTRANSFERASE 2"/>
    <property type="match status" value="1"/>
</dbReference>
<evidence type="ECO:0000256" key="2">
    <source>
        <dbReference type="ARBA" id="ARBA00022676"/>
    </source>
</evidence>
<keyword evidence="2" id="KW-0328">Glycosyltransferase</keyword>
<evidence type="ECO:0000313" key="9">
    <source>
        <dbReference type="Proteomes" id="UP000006727"/>
    </source>
</evidence>
<keyword evidence="5" id="KW-0119">Carbohydrate metabolism</keyword>
<dbReference type="RefSeq" id="XP_024390715.1">
    <property type="nucleotide sequence ID" value="XM_024534947.2"/>
</dbReference>
<dbReference type="KEGG" id="ppp:112289607"/>
<dbReference type="PANTHER" id="PTHR13398:SF8">
    <property type="entry name" value="O-FUCOSYLTRANSFERASE FAMILY PROTEIN"/>
    <property type="match status" value="1"/>
</dbReference>
<dbReference type="InterPro" id="IPR019378">
    <property type="entry name" value="GDP-Fuc_O-FucTrfase"/>
</dbReference>
<proteinExistence type="inferred from homology"/>
<organism evidence="7">
    <name type="scientific">Physcomitrium patens</name>
    <name type="common">Spreading-leaved earth moss</name>
    <name type="synonym">Physcomitrella patens</name>
    <dbReference type="NCBI Taxonomy" id="3218"/>
    <lineage>
        <taxon>Eukaryota</taxon>
        <taxon>Viridiplantae</taxon>
        <taxon>Streptophyta</taxon>
        <taxon>Embryophyta</taxon>
        <taxon>Bryophyta</taxon>
        <taxon>Bryophytina</taxon>
        <taxon>Bryopsida</taxon>
        <taxon>Funariidae</taxon>
        <taxon>Funariales</taxon>
        <taxon>Funariaceae</taxon>
        <taxon>Physcomitrium</taxon>
    </lineage>
</organism>